<feature type="domain" description="CAAX prenyl protease 2/Lysostaphin resistance protein A-like" evidence="2">
    <location>
        <begin position="22"/>
        <end position="109"/>
    </location>
</feature>
<dbReference type="GO" id="GO:0006508">
    <property type="term" value="P:proteolysis"/>
    <property type="evidence" value="ECO:0007669"/>
    <property type="project" value="UniProtKB-KW"/>
</dbReference>
<keyword evidence="1" id="KW-0812">Transmembrane</keyword>
<dbReference type="GO" id="GO:0080120">
    <property type="term" value="P:CAAX-box protein maturation"/>
    <property type="evidence" value="ECO:0007669"/>
    <property type="project" value="UniProtKB-ARBA"/>
</dbReference>
<dbReference type="Pfam" id="PF02517">
    <property type="entry name" value="Rce1-like"/>
    <property type="match status" value="1"/>
</dbReference>
<keyword evidence="4" id="KW-1185">Reference proteome</keyword>
<gene>
    <name evidence="3" type="ORF">FOA19_04955</name>
</gene>
<keyword evidence="3" id="KW-0378">Hydrolase</keyword>
<feature type="transmembrane region" description="Helical" evidence="1">
    <location>
        <begin position="20"/>
        <end position="36"/>
    </location>
</feature>
<dbReference type="InterPro" id="IPR052710">
    <property type="entry name" value="CAAX_protease"/>
</dbReference>
<evidence type="ECO:0000256" key="1">
    <source>
        <dbReference type="SAM" id="Phobius"/>
    </source>
</evidence>
<comment type="caution">
    <text evidence="3">The sequence shown here is derived from an EMBL/GenBank/DDBJ whole genome shotgun (WGS) entry which is preliminary data.</text>
</comment>
<feature type="transmembrane region" description="Helical" evidence="1">
    <location>
        <begin position="74"/>
        <end position="91"/>
    </location>
</feature>
<dbReference type="InterPro" id="IPR003675">
    <property type="entry name" value="Rce1/LyrA-like_dom"/>
</dbReference>
<keyword evidence="3" id="KW-0645">Protease</keyword>
<evidence type="ECO:0000313" key="4">
    <source>
        <dbReference type="Proteomes" id="UP000324133"/>
    </source>
</evidence>
<evidence type="ECO:0000313" key="3">
    <source>
        <dbReference type="EMBL" id="KAA3440020.1"/>
    </source>
</evidence>
<keyword evidence="1" id="KW-0472">Membrane</keyword>
<dbReference type="GO" id="GO:0004175">
    <property type="term" value="F:endopeptidase activity"/>
    <property type="evidence" value="ECO:0007669"/>
    <property type="project" value="UniProtKB-ARBA"/>
</dbReference>
<sequence>MYLIPTPDFLSGAFEPSENNITWLSLLTAALIAPVLKEIIFRGVILKGLLCQYNPAKAIVVSSLIFGFVHLNPWQFLGAFGIGIISGWIYWRTNNLLLPIVMHISNNLFFSLFGKYFGTSYLIDTPMQQVFGNQLNQSIAVGLSILLFAVIWYILSRRMRYQELRNTSHNIA</sequence>
<dbReference type="PANTHER" id="PTHR36435">
    <property type="entry name" value="SLR1288 PROTEIN"/>
    <property type="match status" value="1"/>
</dbReference>
<feature type="transmembrane region" description="Helical" evidence="1">
    <location>
        <begin position="48"/>
        <end position="68"/>
    </location>
</feature>
<dbReference type="AlphaFoldDB" id="A0A5B6TKM7"/>
<protein>
    <submittedName>
        <fullName evidence="3">CPBP family intramembrane metalloprotease</fullName>
    </submittedName>
</protein>
<dbReference type="Proteomes" id="UP000324133">
    <property type="component" value="Unassembled WGS sequence"/>
</dbReference>
<organism evidence="3 4">
    <name type="scientific">Rufibacter hautae</name>
    <dbReference type="NCBI Taxonomy" id="2595005"/>
    <lineage>
        <taxon>Bacteria</taxon>
        <taxon>Pseudomonadati</taxon>
        <taxon>Bacteroidota</taxon>
        <taxon>Cytophagia</taxon>
        <taxon>Cytophagales</taxon>
        <taxon>Hymenobacteraceae</taxon>
        <taxon>Rufibacter</taxon>
    </lineage>
</organism>
<feature type="transmembrane region" description="Helical" evidence="1">
    <location>
        <begin position="96"/>
        <end position="117"/>
    </location>
</feature>
<feature type="transmembrane region" description="Helical" evidence="1">
    <location>
        <begin position="137"/>
        <end position="155"/>
    </location>
</feature>
<keyword evidence="1" id="KW-1133">Transmembrane helix</keyword>
<dbReference type="GO" id="GO:0008237">
    <property type="term" value="F:metallopeptidase activity"/>
    <property type="evidence" value="ECO:0007669"/>
    <property type="project" value="UniProtKB-KW"/>
</dbReference>
<keyword evidence="3" id="KW-0482">Metalloprotease</keyword>
<name>A0A5B6TKM7_9BACT</name>
<dbReference type="PANTHER" id="PTHR36435:SF1">
    <property type="entry name" value="CAAX AMINO TERMINAL PROTEASE FAMILY PROTEIN"/>
    <property type="match status" value="1"/>
</dbReference>
<proteinExistence type="predicted"/>
<dbReference type="OrthoDB" id="158986at2"/>
<accession>A0A5B6TKM7</accession>
<reference evidence="3 4" key="1">
    <citation type="submission" date="2019-07" db="EMBL/GenBank/DDBJ databases">
        <title>Rufibacter sp. nov., isolated from lake sediment.</title>
        <authorList>
            <person name="Qu J.-H."/>
        </authorList>
    </citation>
    <scope>NUCLEOTIDE SEQUENCE [LARGE SCALE GENOMIC DNA]</scope>
    <source>
        <strain evidence="3 4">NBS58-1</strain>
    </source>
</reference>
<dbReference type="EMBL" id="VKKY01000001">
    <property type="protein sequence ID" value="KAA3440020.1"/>
    <property type="molecule type" value="Genomic_DNA"/>
</dbReference>
<evidence type="ECO:0000259" key="2">
    <source>
        <dbReference type="Pfam" id="PF02517"/>
    </source>
</evidence>
<dbReference type="RefSeq" id="WP_149089658.1">
    <property type="nucleotide sequence ID" value="NZ_VKKY01000001.1"/>
</dbReference>